<reference evidence="3" key="1">
    <citation type="submission" date="2016-10" db="EMBL/GenBank/DDBJ databases">
        <authorList>
            <person name="Wegmann U."/>
        </authorList>
    </citation>
    <scope>NUCLEOTIDE SEQUENCE [LARGE SCALE GENOMIC DNA]</scope>
</reference>
<dbReference type="KEGG" id="dpg:DESPIGER_1315"/>
<feature type="region of interest" description="Disordered" evidence="1">
    <location>
        <begin position="1"/>
        <end position="26"/>
    </location>
</feature>
<evidence type="ECO:0000313" key="3">
    <source>
        <dbReference type="Proteomes" id="UP000186323"/>
    </source>
</evidence>
<organism evidence="2 3">
    <name type="scientific">Desulfovibrio piger</name>
    <dbReference type="NCBI Taxonomy" id="901"/>
    <lineage>
        <taxon>Bacteria</taxon>
        <taxon>Pseudomonadati</taxon>
        <taxon>Thermodesulfobacteriota</taxon>
        <taxon>Desulfovibrionia</taxon>
        <taxon>Desulfovibrionales</taxon>
        <taxon>Desulfovibrionaceae</taxon>
        <taxon>Desulfovibrio</taxon>
    </lineage>
</organism>
<proteinExistence type="predicted"/>
<protein>
    <submittedName>
        <fullName evidence="2">Uncharacterized protein</fullName>
    </submittedName>
</protein>
<accession>A0A1K1LEN8</accession>
<keyword evidence="3" id="KW-1185">Reference proteome</keyword>
<evidence type="ECO:0000313" key="2">
    <source>
        <dbReference type="EMBL" id="SFV73165.1"/>
    </source>
</evidence>
<feature type="compositionally biased region" description="Polar residues" evidence="1">
    <location>
        <begin position="1"/>
        <end position="17"/>
    </location>
</feature>
<dbReference type="AlphaFoldDB" id="A0A1K1LEN8"/>
<sequence>MNTRSLEQFQRLLTQHTGSEEEPAEGSLLWAAEQLRRIARMLEDMQTGPRRSGAAVPPAPEAMTAPVPRTTGRPPDDTGRSPGMRAPLHPLGPLAPEARHVVQ</sequence>
<dbReference type="EMBL" id="LT630450">
    <property type="protein sequence ID" value="SFV73165.1"/>
    <property type="molecule type" value="Genomic_DNA"/>
</dbReference>
<dbReference type="RefSeq" id="WP_072334565.1">
    <property type="nucleotide sequence ID" value="NZ_CALUWT010000006.1"/>
</dbReference>
<evidence type="ECO:0000256" key="1">
    <source>
        <dbReference type="SAM" id="MobiDB-lite"/>
    </source>
</evidence>
<feature type="region of interest" description="Disordered" evidence="1">
    <location>
        <begin position="45"/>
        <end position="103"/>
    </location>
</feature>
<name>A0A1K1LEN8_9BACT</name>
<dbReference type="Proteomes" id="UP000186323">
    <property type="component" value="Chromosome I"/>
</dbReference>
<gene>
    <name evidence="2" type="ORF">DESPIGER_1315</name>
</gene>